<dbReference type="InterPro" id="IPR005839">
    <property type="entry name" value="Methylthiotransferase"/>
</dbReference>
<evidence type="ECO:0000256" key="2">
    <source>
        <dbReference type="ARBA" id="ARBA00002399"/>
    </source>
</evidence>
<dbReference type="FunFam" id="3.40.50.12160:FF:000004">
    <property type="entry name" value="Threonylcarbamoyladenosine tRNA methylthiotransferase MtaB"/>
    <property type="match status" value="1"/>
</dbReference>
<dbReference type="CDD" id="cd01335">
    <property type="entry name" value="Radical_SAM"/>
    <property type="match status" value="1"/>
</dbReference>
<evidence type="ECO:0000256" key="14">
    <source>
        <dbReference type="ARBA" id="ARBA00061574"/>
    </source>
</evidence>
<keyword evidence="8" id="KW-0819">tRNA processing</keyword>
<dbReference type="OrthoDB" id="9805215at2"/>
<dbReference type="InterPro" id="IPR006467">
    <property type="entry name" value="MiaB-like_bact"/>
</dbReference>
<dbReference type="PROSITE" id="PS01278">
    <property type="entry name" value="MTTASE_RADICAL"/>
    <property type="match status" value="1"/>
</dbReference>
<dbReference type="Pfam" id="PF04055">
    <property type="entry name" value="Radical_SAM"/>
    <property type="match status" value="1"/>
</dbReference>
<dbReference type="AlphaFoldDB" id="B1I695"/>
<name>B1I695_DESAP</name>
<dbReference type="SMART" id="SM00729">
    <property type="entry name" value="Elp3"/>
    <property type="match status" value="1"/>
</dbReference>
<dbReference type="InterPro" id="IPR038135">
    <property type="entry name" value="Methylthiotransferase_N_sf"/>
</dbReference>
<dbReference type="InterPro" id="IPR007197">
    <property type="entry name" value="rSAM"/>
</dbReference>
<comment type="cofactor">
    <cofactor evidence="1">
        <name>[4Fe-4S] cluster</name>
        <dbReference type="ChEBI" id="CHEBI:49883"/>
    </cofactor>
</comment>
<dbReference type="Pfam" id="PF00919">
    <property type="entry name" value="UPF0004"/>
    <property type="match status" value="1"/>
</dbReference>
<dbReference type="InterPro" id="IPR013848">
    <property type="entry name" value="Methylthiotransferase_N"/>
</dbReference>
<dbReference type="Gene3D" id="3.40.50.12160">
    <property type="entry name" value="Methylthiotransferase, N-terminal domain"/>
    <property type="match status" value="1"/>
</dbReference>
<proteinExistence type="inferred from homology"/>
<dbReference type="PANTHER" id="PTHR11918">
    <property type="entry name" value="RADICAL SAM PROTEINS"/>
    <property type="match status" value="1"/>
</dbReference>
<evidence type="ECO:0000256" key="13">
    <source>
        <dbReference type="ARBA" id="ARBA00051661"/>
    </source>
</evidence>
<organism evidence="19 20">
    <name type="scientific">Desulforudis audaxviator (strain MP104C)</name>
    <dbReference type="NCBI Taxonomy" id="477974"/>
    <lineage>
        <taxon>Bacteria</taxon>
        <taxon>Bacillati</taxon>
        <taxon>Bacillota</taxon>
        <taxon>Clostridia</taxon>
        <taxon>Thermoanaerobacterales</taxon>
        <taxon>Candidatus Desulforudaceae</taxon>
        <taxon>Candidatus Desulforudis</taxon>
    </lineage>
</organism>
<keyword evidence="7" id="KW-0949">S-adenosyl-L-methionine</keyword>
<dbReference type="KEGG" id="dau:Daud_2053"/>
<comment type="function">
    <text evidence="2">Catalyzes the methylthiolation of N6-threonylcarbamoyladenosine (t(6)A), leading to the formation of 2-methylthio-N6-threonylcarbamoyladenosine (ms(2)t(6)A) at position 37 in tRNAs that read codons beginning with adenine.</text>
</comment>
<feature type="domain" description="MTTase N-terminal" evidence="17">
    <location>
        <begin position="2"/>
        <end position="114"/>
    </location>
</feature>
<keyword evidence="11" id="KW-0411">Iron-sulfur</keyword>
<keyword evidence="4" id="KW-0004">4Fe-4S</keyword>
<evidence type="ECO:0000256" key="5">
    <source>
        <dbReference type="ARBA" id="ARBA00022490"/>
    </source>
</evidence>
<keyword evidence="10" id="KW-0408">Iron</keyword>
<evidence type="ECO:0000259" key="18">
    <source>
        <dbReference type="PROSITE" id="PS51918"/>
    </source>
</evidence>
<evidence type="ECO:0000256" key="9">
    <source>
        <dbReference type="ARBA" id="ARBA00022723"/>
    </source>
</evidence>
<dbReference type="GO" id="GO:0035598">
    <property type="term" value="F:tRNA (N(6)-L-threonylcarbamoyladenosine(37)-C(2))-methylthiotransferase activity"/>
    <property type="evidence" value="ECO:0007669"/>
    <property type="project" value="UniProtKB-EC"/>
</dbReference>
<dbReference type="eggNOG" id="COG0621">
    <property type="taxonomic scope" value="Bacteria"/>
</dbReference>
<dbReference type="SFLD" id="SFLDS00029">
    <property type="entry name" value="Radical_SAM"/>
    <property type="match status" value="1"/>
</dbReference>
<dbReference type="HOGENOM" id="CLU_018697_1_0_9"/>
<dbReference type="STRING" id="477974.Daud_2053"/>
<dbReference type="Pfam" id="PF01938">
    <property type="entry name" value="TRAM"/>
    <property type="match status" value="1"/>
</dbReference>
<evidence type="ECO:0000256" key="8">
    <source>
        <dbReference type="ARBA" id="ARBA00022694"/>
    </source>
</evidence>
<dbReference type="FunFam" id="3.80.30.20:FF:000001">
    <property type="entry name" value="tRNA-2-methylthio-N(6)-dimethylallyladenosine synthase 2"/>
    <property type="match status" value="1"/>
</dbReference>
<dbReference type="SFLD" id="SFLDG01082">
    <property type="entry name" value="B12-binding_domain_containing"/>
    <property type="match status" value="1"/>
</dbReference>
<evidence type="ECO:0000313" key="19">
    <source>
        <dbReference type="EMBL" id="ACA60543.1"/>
    </source>
</evidence>
<dbReference type="EC" id="2.8.4.5" evidence="3"/>
<evidence type="ECO:0000259" key="17">
    <source>
        <dbReference type="PROSITE" id="PS51449"/>
    </source>
</evidence>
<comment type="similarity">
    <text evidence="14">Belongs to the methylthiotransferase family. MtaB subfamily.</text>
</comment>
<dbReference type="SUPFAM" id="SSF102114">
    <property type="entry name" value="Radical SAM enzymes"/>
    <property type="match status" value="1"/>
</dbReference>
<keyword evidence="20" id="KW-1185">Reference proteome</keyword>
<dbReference type="SFLD" id="SFLDG01061">
    <property type="entry name" value="methylthiotransferase"/>
    <property type="match status" value="1"/>
</dbReference>
<feature type="domain" description="Radical SAM core" evidence="18">
    <location>
        <begin position="148"/>
        <end position="377"/>
    </location>
</feature>
<sequence>MKKVAFYTLGCKVNQAETQGLAALFRDRGYKVIPFEETADVYVVNTCTVTREGDRKSRQVVRRAVRANPEALVVVTGCYAQVAPEEAGAIPGVSLVIGTSGRERIVDLVEQAAARCPVPAEKKGPGPFLAVGDIEQAREFEDLPGTADPGRTRAFIKVQEGCRDFCTYCIVPYARGPLRSRPPERVLELARGLVDRGYSELVLTGVNLGAYGRDLGTENLPGLVRRLVRIPGLARLRLSSVEPNEITRELVEAVAENPVCAPHFHIPLQSGSDSVLSRMGRRYSTGEFTGLVDMVRARVPEVAVTADVMVGFPGETAAEHRESLEYVRRIGFAGLHVFVYSPRRGTPAASFPDPVPYRVKKERSREMLALGRELRDRFASRYRGRTVEVLVESVSGGVASGYTPNYLRVFFKNGPELAGRIVKVYADGAEQGNLRGIIHTEEGFSEASVK</sequence>
<dbReference type="InterPro" id="IPR058240">
    <property type="entry name" value="rSAM_sf"/>
</dbReference>
<accession>B1I695</accession>
<evidence type="ECO:0000256" key="4">
    <source>
        <dbReference type="ARBA" id="ARBA00022485"/>
    </source>
</evidence>
<evidence type="ECO:0000256" key="11">
    <source>
        <dbReference type="ARBA" id="ARBA00023014"/>
    </source>
</evidence>
<comment type="catalytic activity">
    <reaction evidence="13">
        <text>N(6)-L-threonylcarbamoyladenosine(37) in tRNA + (sulfur carrier)-SH + AH2 + 2 S-adenosyl-L-methionine = 2-methylsulfanyl-N(6)-L-threonylcarbamoyladenosine(37) in tRNA + (sulfur carrier)-H + 5'-deoxyadenosine + L-methionine + A + S-adenosyl-L-homocysteine + 2 H(+)</text>
        <dbReference type="Rhea" id="RHEA:37075"/>
        <dbReference type="Rhea" id="RHEA-COMP:10163"/>
        <dbReference type="Rhea" id="RHEA-COMP:11092"/>
        <dbReference type="Rhea" id="RHEA-COMP:14737"/>
        <dbReference type="Rhea" id="RHEA-COMP:14739"/>
        <dbReference type="ChEBI" id="CHEBI:13193"/>
        <dbReference type="ChEBI" id="CHEBI:15378"/>
        <dbReference type="ChEBI" id="CHEBI:17319"/>
        <dbReference type="ChEBI" id="CHEBI:17499"/>
        <dbReference type="ChEBI" id="CHEBI:29917"/>
        <dbReference type="ChEBI" id="CHEBI:57844"/>
        <dbReference type="ChEBI" id="CHEBI:57856"/>
        <dbReference type="ChEBI" id="CHEBI:59789"/>
        <dbReference type="ChEBI" id="CHEBI:64428"/>
        <dbReference type="ChEBI" id="CHEBI:74418"/>
        <dbReference type="ChEBI" id="CHEBI:74420"/>
        <dbReference type="EC" id="2.8.4.5"/>
    </reaction>
</comment>
<dbReference type="NCBIfam" id="TIGR01579">
    <property type="entry name" value="MiaB-like-C"/>
    <property type="match status" value="1"/>
</dbReference>
<keyword evidence="5" id="KW-0963">Cytoplasm</keyword>
<dbReference type="GO" id="GO:0046872">
    <property type="term" value="F:metal ion binding"/>
    <property type="evidence" value="ECO:0007669"/>
    <property type="project" value="UniProtKB-KW"/>
</dbReference>
<evidence type="ECO:0000256" key="10">
    <source>
        <dbReference type="ARBA" id="ARBA00023004"/>
    </source>
</evidence>
<evidence type="ECO:0000259" key="16">
    <source>
        <dbReference type="PROSITE" id="PS50926"/>
    </source>
</evidence>
<protein>
    <recommendedName>
        <fullName evidence="15">Threonylcarbamoyladenosine tRNA methylthiotransferase MtaB</fullName>
        <ecNumber evidence="3">2.8.4.5</ecNumber>
    </recommendedName>
    <alternativeName>
        <fullName evidence="12">tRNA-t(6)A37 methylthiotransferase</fullName>
    </alternativeName>
</protein>
<dbReference type="PROSITE" id="PS50926">
    <property type="entry name" value="TRAM"/>
    <property type="match status" value="1"/>
</dbReference>
<dbReference type="Gene3D" id="3.80.30.20">
    <property type="entry name" value="tm_1862 like domain"/>
    <property type="match status" value="1"/>
</dbReference>
<dbReference type="PROSITE" id="PS51918">
    <property type="entry name" value="RADICAL_SAM"/>
    <property type="match status" value="1"/>
</dbReference>
<dbReference type="InterPro" id="IPR023404">
    <property type="entry name" value="rSAM_horseshoe"/>
</dbReference>
<evidence type="ECO:0000313" key="20">
    <source>
        <dbReference type="Proteomes" id="UP000008544"/>
    </source>
</evidence>
<dbReference type="RefSeq" id="WP_012303118.1">
    <property type="nucleotide sequence ID" value="NC_010424.1"/>
</dbReference>
<dbReference type="NCBIfam" id="TIGR00089">
    <property type="entry name" value="MiaB/RimO family radical SAM methylthiotransferase"/>
    <property type="match status" value="1"/>
</dbReference>
<evidence type="ECO:0000256" key="12">
    <source>
        <dbReference type="ARBA" id="ARBA00031213"/>
    </source>
</evidence>
<dbReference type="GO" id="GO:0051539">
    <property type="term" value="F:4 iron, 4 sulfur cluster binding"/>
    <property type="evidence" value="ECO:0007669"/>
    <property type="project" value="UniProtKB-KW"/>
</dbReference>
<keyword evidence="9" id="KW-0479">Metal-binding</keyword>
<feature type="domain" description="TRAM" evidence="16">
    <location>
        <begin position="380"/>
        <end position="440"/>
    </location>
</feature>
<dbReference type="Proteomes" id="UP000008544">
    <property type="component" value="Chromosome"/>
</dbReference>
<gene>
    <name evidence="19" type="ordered locus">Daud_2053</name>
</gene>
<dbReference type="InterPro" id="IPR020612">
    <property type="entry name" value="Methylthiotransferase_CS"/>
</dbReference>
<keyword evidence="6" id="KW-0808">Transferase</keyword>
<dbReference type="PANTHER" id="PTHR11918:SF45">
    <property type="entry name" value="THREONYLCARBAMOYLADENOSINE TRNA METHYLTHIOTRANSFERASE"/>
    <property type="match status" value="1"/>
</dbReference>
<evidence type="ECO:0000256" key="1">
    <source>
        <dbReference type="ARBA" id="ARBA00001966"/>
    </source>
</evidence>
<evidence type="ECO:0000256" key="15">
    <source>
        <dbReference type="ARBA" id="ARBA00069898"/>
    </source>
</evidence>
<evidence type="ECO:0000256" key="7">
    <source>
        <dbReference type="ARBA" id="ARBA00022691"/>
    </source>
</evidence>
<dbReference type="EMBL" id="CP000860">
    <property type="protein sequence ID" value="ACA60543.1"/>
    <property type="molecule type" value="Genomic_DNA"/>
</dbReference>
<dbReference type="InterPro" id="IPR002792">
    <property type="entry name" value="TRAM_dom"/>
</dbReference>
<dbReference type="InterPro" id="IPR006638">
    <property type="entry name" value="Elp3/MiaA/NifB-like_rSAM"/>
</dbReference>
<evidence type="ECO:0000256" key="3">
    <source>
        <dbReference type="ARBA" id="ARBA00013273"/>
    </source>
</evidence>
<reference evidence="20" key="1">
    <citation type="submission" date="2007-10" db="EMBL/GenBank/DDBJ databases">
        <title>Complete sequence of chromosome of Desulforudis audaxviator MP104C.</title>
        <authorList>
            <person name="Copeland A."/>
            <person name="Lucas S."/>
            <person name="Lapidus A."/>
            <person name="Barry K."/>
            <person name="Glavina del Rio T."/>
            <person name="Dalin E."/>
            <person name="Tice H."/>
            <person name="Bruce D."/>
            <person name="Pitluck S."/>
            <person name="Lowry S.R."/>
            <person name="Larimer F."/>
            <person name="Land M.L."/>
            <person name="Hauser L."/>
            <person name="Kyrpides N."/>
            <person name="Ivanova N.N."/>
            <person name="Richardson P."/>
        </authorList>
    </citation>
    <scope>NUCLEOTIDE SEQUENCE [LARGE SCALE GENOMIC DNA]</scope>
    <source>
        <strain evidence="20">MP104C</strain>
    </source>
</reference>
<dbReference type="PROSITE" id="PS51449">
    <property type="entry name" value="MTTASE_N"/>
    <property type="match status" value="1"/>
</dbReference>
<evidence type="ECO:0000256" key="6">
    <source>
        <dbReference type="ARBA" id="ARBA00022679"/>
    </source>
</evidence>
<reference evidence="19 20" key="2">
    <citation type="journal article" date="2008" name="Science">
        <title>Environmental genomics reveals a single-species ecosystem deep within Earth.</title>
        <authorList>
            <person name="Chivian D."/>
            <person name="Brodie E.L."/>
            <person name="Alm E.J."/>
            <person name="Culley D.E."/>
            <person name="Dehal P.S."/>
            <person name="Desantis T.Z."/>
            <person name="Gihring T.M."/>
            <person name="Lapidus A."/>
            <person name="Lin L.H."/>
            <person name="Lowry S.R."/>
            <person name="Moser D.P."/>
            <person name="Richardson P.M."/>
            <person name="Southam G."/>
            <person name="Wanger G."/>
            <person name="Pratt L.M."/>
            <person name="Andersen G.L."/>
            <person name="Hazen T.C."/>
            <person name="Brockman F.J."/>
            <person name="Arkin A.P."/>
            <person name="Onstott T.C."/>
        </authorList>
    </citation>
    <scope>NUCLEOTIDE SEQUENCE [LARGE SCALE GENOMIC DNA]</scope>
    <source>
        <strain evidence="19 20">MP104C</strain>
    </source>
</reference>